<dbReference type="OrthoDB" id="540004at2759"/>
<evidence type="ECO:0000259" key="1">
    <source>
        <dbReference type="Pfam" id="PF13649"/>
    </source>
</evidence>
<dbReference type="SUPFAM" id="SSF53335">
    <property type="entry name" value="S-adenosyl-L-methionine-dependent methyltransferases"/>
    <property type="match status" value="1"/>
</dbReference>
<dbReference type="AlphaFoldDB" id="A0A813H0N0"/>
<dbReference type="InterPro" id="IPR029063">
    <property type="entry name" value="SAM-dependent_MTases_sf"/>
</dbReference>
<comment type="caution">
    <text evidence="2">The sequence shown here is derived from an EMBL/GenBank/DDBJ whole genome shotgun (WGS) entry which is preliminary data.</text>
</comment>
<feature type="domain" description="Methyltransferase" evidence="1">
    <location>
        <begin position="52"/>
        <end position="83"/>
    </location>
</feature>
<dbReference type="CDD" id="cd02440">
    <property type="entry name" value="AdoMet_MTases"/>
    <property type="match status" value="1"/>
</dbReference>
<dbReference type="Pfam" id="PF13649">
    <property type="entry name" value="Methyltransf_25"/>
    <property type="match status" value="1"/>
</dbReference>
<dbReference type="Gene3D" id="3.40.50.150">
    <property type="entry name" value="Vaccinia Virus protein VP39"/>
    <property type="match status" value="1"/>
</dbReference>
<keyword evidence="3" id="KW-1185">Reference proteome</keyword>
<dbReference type="Proteomes" id="UP000654075">
    <property type="component" value="Unassembled WGS sequence"/>
</dbReference>
<feature type="non-terminal residue" evidence="2">
    <location>
        <position position="84"/>
    </location>
</feature>
<sequence>MASLPDKLHGVSDQLRSWWLRSDPAELDRATIASGRSKVLAHVSKLLGAGLVLDLGCGPGLLAKQAGRRDVVGVDMSPAMLCAA</sequence>
<dbReference type="InterPro" id="IPR041698">
    <property type="entry name" value="Methyltransf_25"/>
</dbReference>
<evidence type="ECO:0000313" key="3">
    <source>
        <dbReference type="Proteomes" id="UP000654075"/>
    </source>
</evidence>
<accession>A0A813H0N0</accession>
<reference evidence="2" key="1">
    <citation type="submission" date="2021-02" db="EMBL/GenBank/DDBJ databases">
        <authorList>
            <person name="Dougan E. K."/>
            <person name="Rhodes N."/>
            <person name="Thang M."/>
            <person name="Chan C."/>
        </authorList>
    </citation>
    <scope>NUCLEOTIDE SEQUENCE</scope>
</reference>
<gene>
    <name evidence="2" type="ORF">PGLA1383_LOCUS47365</name>
</gene>
<name>A0A813H0N0_POLGL</name>
<organism evidence="2 3">
    <name type="scientific">Polarella glacialis</name>
    <name type="common">Dinoflagellate</name>
    <dbReference type="NCBI Taxonomy" id="89957"/>
    <lineage>
        <taxon>Eukaryota</taxon>
        <taxon>Sar</taxon>
        <taxon>Alveolata</taxon>
        <taxon>Dinophyceae</taxon>
        <taxon>Suessiales</taxon>
        <taxon>Suessiaceae</taxon>
        <taxon>Polarella</taxon>
    </lineage>
</organism>
<dbReference type="EMBL" id="CAJNNV010030072">
    <property type="protein sequence ID" value="CAE8631233.1"/>
    <property type="molecule type" value="Genomic_DNA"/>
</dbReference>
<protein>
    <recommendedName>
        <fullName evidence="1">Methyltransferase domain-containing protein</fullName>
    </recommendedName>
</protein>
<evidence type="ECO:0000313" key="2">
    <source>
        <dbReference type="EMBL" id="CAE8631233.1"/>
    </source>
</evidence>
<proteinExistence type="predicted"/>